<keyword evidence="3" id="KW-0731">Sigma factor</keyword>
<name>A0A099KNN3_COLPS</name>
<reference evidence="8 9" key="1">
    <citation type="submission" date="2014-08" db="EMBL/GenBank/DDBJ databases">
        <title>Genomic and Phenotypic Diversity of Colwellia psychrerythraea strains from Disparate Marine Basins.</title>
        <authorList>
            <person name="Techtmann S.M."/>
            <person name="Stelling S.C."/>
            <person name="Utturkar S.M."/>
            <person name="Alshibli N."/>
            <person name="Harris A."/>
            <person name="Brown S.D."/>
            <person name="Hazen T.C."/>
        </authorList>
    </citation>
    <scope>NUCLEOTIDE SEQUENCE [LARGE SCALE GENOMIC DNA]</scope>
    <source>
        <strain evidence="8 9">GAB14E</strain>
    </source>
</reference>
<dbReference type="InterPro" id="IPR036388">
    <property type="entry name" value="WH-like_DNA-bd_sf"/>
</dbReference>
<keyword evidence="5" id="KW-0804">Transcription</keyword>
<sequence length="179" mass="21265">MDIWDEQLVDEMKQGDHKAFERCYRLISPHIFTVIFRICRNEASSQELLQDTFLDIFEKLHSYSYKQSFLAWAKRIAFNNTLNFIKKHERTRLVDEVEIYQDEIECNLLKQLSDSQLIESLLAKSSKIERLVLWLFIVEEYTHEEIAKLLAKSPSYSKSMISRLLKRIKLSNEVKKNAS</sequence>
<evidence type="ECO:0000313" key="9">
    <source>
        <dbReference type="Proteomes" id="UP000029868"/>
    </source>
</evidence>
<evidence type="ECO:0000313" key="8">
    <source>
        <dbReference type="EMBL" id="KGJ92071.1"/>
    </source>
</evidence>
<keyword evidence="2" id="KW-0805">Transcription regulation</keyword>
<dbReference type="Pfam" id="PF08281">
    <property type="entry name" value="Sigma70_r4_2"/>
    <property type="match status" value="1"/>
</dbReference>
<evidence type="ECO:0000259" key="6">
    <source>
        <dbReference type="Pfam" id="PF04542"/>
    </source>
</evidence>
<dbReference type="GO" id="GO:0016987">
    <property type="term" value="F:sigma factor activity"/>
    <property type="evidence" value="ECO:0007669"/>
    <property type="project" value="UniProtKB-KW"/>
</dbReference>
<evidence type="ECO:0000259" key="7">
    <source>
        <dbReference type="Pfam" id="PF08281"/>
    </source>
</evidence>
<dbReference type="RefSeq" id="WP_033082658.1">
    <property type="nucleotide sequence ID" value="NZ_JQEC01000038.1"/>
</dbReference>
<evidence type="ECO:0000256" key="2">
    <source>
        <dbReference type="ARBA" id="ARBA00023015"/>
    </source>
</evidence>
<dbReference type="InterPro" id="IPR013324">
    <property type="entry name" value="RNA_pol_sigma_r3/r4-like"/>
</dbReference>
<dbReference type="InterPro" id="IPR013249">
    <property type="entry name" value="RNA_pol_sigma70_r4_t2"/>
</dbReference>
<keyword evidence="4" id="KW-0238">DNA-binding</keyword>
<dbReference type="SUPFAM" id="SSF88946">
    <property type="entry name" value="Sigma2 domain of RNA polymerase sigma factors"/>
    <property type="match status" value="1"/>
</dbReference>
<dbReference type="Pfam" id="PF04542">
    <property type="entry name" value="Sigma70_r2"/>
    <property type="match status" value="1"/>
</dbReference>
<evidence type="ECO:0000256" key="5">
    <source>
        <dbReference type="ARBA" id="ARBA00023163"/>
    </source>
</evidence>
<dbReference type="PANTHER" id="PTHR43133">
    <property type="entry name" value="RNA POLYMERASE ECF-TYPE SIGMA FACTO"/>
    <property type="match status" value="1"/>
</dbReference>
<protein>
    <submittedName>
        <fullName evidence="8">RNA polymerase, sigma-24 subunit, RpoE, ECF subfamily</fullName>
    </submittedName>
</protein>
<dbReference type="Gene3D" id="1.10.1740.10">
    <property type="match status" value="1"/>
</dbReference>
<dbReference type="InterPro" id="IPR007627">
    <property type="entry name" value="RNA_pol_sigma70_r2"/>
</dbReference>
<dbReference type="InterPro" id="IPR013325">
    <property type="entry name" value="RNA_pol_sigma_r2"/>
</dbReference>
<evidence type="ECO:0000256" key="4">
    <source>
        <dbReference type="ARBA" id="ARBA00023125"/>
    </source>
</evidence>
<dbReference type="GO" id="GO:0006352">
    <property type="term" value="P:DNA-templated transcription initiation"/>
    <property type="evidence" value="ECO:0007669"/>
    <property type="project" value="InterPro"/>
</dbReference>
<dbReference type="GO" id="GO:0003677">
    <property type="term" value="F:DNA binding"/>
    <property type="evidence" value="ECO:0007669"/>
    <property type="project" value="UniProtKB-KW"/>
</dbReference>
<feature type="domain" description="RNA polymerase sigma factor 70 region 4 type 2" evidence="7">
    <location>
        <begin position="118"/>
        <end position="168"/>
    </location>
</feature>
<proteinExistence type="inferred from homology"/>
<dbReference type="PANTHER" id="PTHR43133:SF8">
    <property type="entry name" value="RNA POLYMERASE SIGMA FACTOR HI_1459-RELATED"/>
    <property type="match status" value="1"/>
</dbReference>
<dbReference type="NCBIfam" id="TIGR02937">
    <property type="entry name" value="sigma70-ECF"/>
    <property type="match status" value="1"/>
</dbReference>
<accession>A0A099KNN3</accession>
<dbReference type="SUPFAM" id="SSF88659">
    <property type="entry name" value="Sigma3 and sigma4 domains of RNA polymerase sigma factors"/>
    <property type="match status" value="1"/>
</dbReference>
<dbReference type="Gene3D" id="1.10.10.10">
    <property type="entry name" value="Winged helix-like DNA-binding domain superfamily/Winged helix DNA-binding domain"/>
    <property type="match status" value="1"/>
</dbReference>
<comment type="similarity">
    <text evidence="1">Belongs to the sigma-70 factor family. ECF subfamily.</text>
</comment>
<dbReference type="InterPro" id="IPR039425">
    <property type="entry name" value="RNA_pol_sigma-70-like"/>
</dbReference>
<evidence type="ECO:0000256" key="3">
    <source>
        <dbReference type="ARBA" id="ARBA00023082"/>
    </source>
</evidence>
<gene>
    <name evidence="8" type="ORF">GAB14E_2916</name>
</gene>
<dbReference type="PATRIC" id="fig|28229.3.peg.2635"/>
<dbReference type="Proteomes" id="UP000029868">
    <property type="component" value="Unassembled WGS sequence"/>
</dbReference>
<dbReference type="InterPro" id="IPR014284">
    <property type="entry name" value="RNA_pol_sigma-70_dom"/>
</dbReference>
<feature type="domain" description="RNA polymerase sigma-70 region 2" evidence="6">
    <location>
        <begin position="25"/>
        <end position="91"/>
    </location>
</feature>
<comment type="caution">
    <text evidence="8">The sequence shown here is derived from an EMBL/GenBank/DDBJ whole genome shotgun (WGS) entry which is preliminary data.</text>
</comment>
<dbReference type="AlphaFoldDB" id="A0A099KNN3"/>
<dbReference type="OrthoDB" id="6236508at2"/>
<organism evidence="8 9">
    <name type="scientific">Colwellia psychrerythraea</name>
    <name type="common">Vibrio psychroerythus</name>
    <dbReference type="NCBI Taxonomy" id="28229"/>
    <lineage>
        <taxon>Bacteria</taxon>
        <taxon>Pseudomonadati</taxon>
        <taxon>Pseudomonadota</taxon>
        <taxon>Gammaproteobacteria</taxon>
        <taxon>Alteromonadales</taxon>
        <taxon>Colwelliaceae</taxon>
        <taxon>Colwellia</taxon>
    </lineage>
</organism>
<dbReference type="EMBL" id="JQEC01000038">
    <property type="protein sequence ID" value="KGJ92071.1"/>
    <property type="molecule type" value="Genomic_DNA"/>
</dbReference>
<evidence type="ECO:0000256" key="1">
    <source>
        <dbReference type="ARBA" id="ARBA00010641"/>
    </source>
</evidence>